<sequence>MNNHNSNEIKFKVQQQFGANAKKYVESKSHSSGEDLKMLLEWTDPKESWTVLDIATGGGHVTKLIAPHVHQVIATDITREMLQEAKRFVDLTVSNVNYIVADAESLPFLDDTFDLVTCRIAAHHFPNAKEFIKEAHRVLKPDGRLLLVDNIAPSEPQLDEFINTLEQLRDQSHVRCYSQNEWQSWIDEAGFGLVKANVRKKQLEYQSWVERTTSSNEQISKVALYIQAAEKQVKDYFDIQLTRNAIQSFKLDELIALIEKK</sequence>
<dbReference type="Pfam" id="PF08241">
    <property type="entry name" value="Methyltransf_11"/>
    <property type="match status" value="1"/>
</dbReference>
<comment type="similarity">
    <text evidence="1">Belongs to the methyltransferase superfamily.</text>
</comment>
<organism evidence="5 6">
    <name type="scientific">Niallia circulans</name>
    <name type="common">Bacillus circulans</name>
    <dbReference type="NCBI Taxonomy" id="1397"/>
    <lineage>
        <taxon>Bacteria</taxon>
        <taxon>Bacillati</taxon>
        <taxon>Bacillota</taxon>
        <taxon>Bacilli</taxon>
        <taxon>Bacillales</taxon>
        <taxon>Bacillaceae</taxon>
        <taxon>Niallia</taxon>
    </lineage>
</organism>
<protein>
    <submittedName>
        <fullName evidence="5">Class I SAM-dependent methyltransferase</fullName>
    </submittedName>
</protein>
<evidence type="ECO:0000256" key="1">
    <source>
        <dbReference type="ARBA" id="ARBA00008361"/>
    </source>
</evidence>
<dbReference type="InterPro" id="IPR051052">
    <property type="entry name" value="Diverse_substrate_MTase"/>
</dbReference>
<dbReference type="InterPro" id="IPR013216">
    <property type="entry name" value="Methyltransf_11"/>
</dbReference>
<proteinExistence type="inferred from homology"/>
<dbReference type="InterPro" id="IPR029063">
    <property type="entry name" value="SAM-dependent_MTases_sf"/>
</dbReference>
<reference evidence="6" key="1">
    <citation type="submission" date="2018-10" db="EMBL/GenBank/DDBJ databases">
        <title>FDA dAtabase for Regulatory Grade micrObial Sequences (FDA-ARGOS): Supporting development and validation of Infectious Disease Dx tests.</title>
        <authorList>
            <person name="Minogue T."/>
            <person name="Wolcott M."/>
            <person name="Wasieloski L."/>
            <person name="Aguilar W."/>
            <person name="Moore D."/>
            <person name="Tallon L."/>
            <person name="Sadzewicz L."/>
            <person name="Sengamalay N."/>
            <person name="Ott S."/>
            <person name="Godinez A."/>
            <person name="Nagaraj S."/>
            <person name="Vavikolanu K."/>
            <person name="Vyas G."/>
            <person name="Nadendla S."/>
            <person name="George J."/>
            <person name="Sichtig H."/>
        </authorList>
    </citation>
    <scope>NUCLEOTIDE SEQUENCE [LARGE SCALE GENOMIC DNA]</scope>
    <source>
        <strain evidence="6">FDAARGOS_343</strain>
    </source>
</reference>
<evidence type="ECO:0000313" key="5">
    <source>
        <dbReference type="EMBL" id="TRZ40405.1"/>
    </source>
</evidence>
<keyword evidence="2 5" id="KW-0489">Methyltransferase</keyword>
<dbReference type="GO" id="GO:0032259">
    <property type="term" value="P:methylation"/>
    <property type="evidence" value="ECO:0007669"/>
    <property type="project" value="UniProtKB-KW"/>
</dbReference>
<dbReference type="GO" id="GO:0008757">
    <property type="term" value="F:S-adenosylmethionine-dependent methyltransferase activity"/>
    <property type="evidence" value="ECO:0007669"/>
    <property type="project" value="InterPro"/>
</dbReference>
<name>A0A553STS7_NIACI</name>
<dbReference type="EMBL" id="RIBP01000001">
    <property type="protein sequence ID" value="TRZ40405.1"/>
    <property type="molecule type" value="Genomic_DNA"/>
</dbReference>
<dbReference type="Gene3D" id="3.40.50.150">
    <property type="entry name" value="Vaccinia Virus protein VP39"/>
    <property type="match status" value="1"/>
</dbReference>
<evidence type="ECO:0000259" key="4">
    <source>
        <dbReference type="Pfam" id="PF08241"/>
    </source>
</evidence>
<evidence type="ECO:0000256" key="3">
    <source>
        <dbReference type="ARBA" id="ARBA00022679"/>
    </source>
</evidence>
<dbReference type="PANTHER" id="PTHR44942">
    <property type="entry name" value="METHYLTRANSF_11 DOMAIN-CONTAINING PROTEIN"/>
    <property type="match status" value="1"/>
</dbReference>
<dbReference type="CDD" id="cd02440">
    <property type="entry name" value="AdoMet_MTases"/>
    <property type="match status" value="1"/>
</dbReference>
<keyword evidence="3 5" id="KW-0808">Transferase</keyword>
<comment type="caution">
    <text evidence="5">The sequence shown here is derived from an EMBL/GenBank/DDBJ whole genome shotgun (WGS) entry which is preliminary data.</text>
</comment>
<gene>
    <name evidence="5" type="ORF">CEQ21_05695</name>
</gene>
<dbReference type="RefSeq" id="WP_185763798.1">
    <property type="nucleotide sequence ID" value="NZ_RIBP01000001.1"/>
</dbReference>
<feature type="domain" description="Methyltransferase type 11" evidence="4">
    <location>
        <begin position="52"/>
        <end position="146"/>
    </location>
</feature>
<accession>A0A553STS7</accession>
<evidence type="ECO:0000256" key="2">
    <source>
        <dbReference type="ARBA" id="ARBA00022603"/>
    </source>
</evidence>
<dbReference type="Proteomes" id="UP000319837">
    <property type="component" value="Unassembled WGS sequence"/>
</dbReference>
<dbReference type="PANTHER" id="PTHR44942:SF4">
    <property type="entry name" value="METHYLTRANSFERASE TYPE 11 DOMAIN-CONTAINING PROTEIN"/>
    <property type="match status" value="1"/>
</dbReference>
<dbReference type="AlphaFoldDB" id="A0A553STS7"/>
<dbReference type="SUPFAM" id="SSF53335">
    <property type="entry name" value="S-adenosyl-L-methionine-dependent methyltransferases"/>
    <property type="match status" value="1"/>
</dbReference>
<evidence type="ECO:0000313" key="6">
    <source>
        <dbReference type="Proteomes" id="UP000319837"/>
    </source>
</evidence>